<evidence type="ECO:0000256" key="1">
    <source>
        <dbReference type="ARBA" id="ARBA00004162"/>
    </source>
</evidence>
<gene>
    <name evidence="12" type="primary">yajC</name>
    <name evidence="12" type="ORF">CRI94_13740</name>
</gene>
<organism evidence="12 13">
    <name type="scientific">Longibacter salinarum</name>
    <dbReference type="NCBI Taxonomy" id="1850348"/>
    <lineage>
        <taxon>Bacteria</taxon>
        <taxon>Pseudomonadati</taxon>
        <taxon>Rhodothermota</taxon>
        <taxon>Rhodothermia</taxon>
        <taxon>Rhodothermales</taxon>
        <taxon>Salisaetaceae</taxon>
        <taxon>Longibacter</taxon>
    </lineage>
</organism>
<dbReference type="InterPro" id="IPR003849">
    <property type="entry name" value="Preprotein_translocase_YajC"/>
</dbReference>
<dbReference type="Pfam" id="PF02699">
    <property type="entry name" value="YajC"/>
    <property type="match status" value="1"/>
</dbReference>
<evidence type="ECO:0000256" key="5">
    <source>
        <dbReference type="ARBA" id="ARBA00022475"/>
    </source>
</evidence>
<keyword evidence="10 11" id="KW-0472">Membrane</keyword>
<evidence type="ECO:0000313" key="12">
    <source>
        <dbReference type="EMBL" id="PEN12577.1"/>
    </source>
</evidence>
<dbReference type="NCBIfam" id="TIGR00739">
    <property type="entry name" value="yajC"/>
    <property type="match status" value="1"/>
</dbReference>
<keyword evidence="6 11" id="KW-0812">Transmembrane</keyword>
<keyword evidence="13" id="KW-1185">Reference proteome</keyword>
<feature type="transmembrane region" description="Helical" evidence="11">
    <location>
        <begin position="25"/>
        <end position="41"/>
    </location>
</feature>
<comment type="subcellular location">
    <subcellularLocation>
        <location evidence="1">Cell membrane</location>
        <topology evidence="1">Single-pass membrane protein</topology>
    </subcellularLocation>
</comment>
<dbReference type="PANTHER" id="PTHR33909">
    <property type="entry name" value="SEC TRANSLOCON ACCESSORY COMPLEX SUBUNIT YAJC"/>
    <property type="match status" value="1"/>
</dbReference>
<keyword evidence="4" id="KW-0813">Transport</keyword>
<evidence type="ECO:0000256" key="4">
    <source>
        <dbReference type="ARBA" id="ARBA00022448"/>
    </source>
</evidence>
<evidence type="ECO:0000256" key="3">
    <source>
        <dbReference type="ARBA" id="ARBA00014962"/>
    </source>
</evidence>
<evidence type="ECO:0000256" key="6">
    <source>
        <dbReference type="ARBA" id="ARBA00022692"/>
    </source>
</evidence>
<keyword evidence="7" id="KW-0653">Protein transport</keyword>
<dbReference type="SMART" id="SM01323">
    <property type="entry name" value="YajC"/>
    <property type="match status" value="1"/>
</dbReference>
<dbReference type="RefSeq" id="WP_098076878.1">
    <property type="nucleotide sequence ID" value="NZ_PDEQ01000007.1"/>
</dbReference>
<keyword evidence="9" id="KW-0811">Translocation</keyword>
<sequence>MLLSLLPVFLAGGQPADGTGGIVSFLIPIILVIGVFYLFIYRPQKKQQEEHEQMVSGLEKGDKIVTIGGIHGTVRRIDDDSILVQVDSSGTKLRFDKQAIANVGGDDK</sequence>
<dbReference type="Proteomes" id="UP000220102">
    <property type="component" value="Unassembled WGS sequence"/>
</dbReference>
<keyword evidence="5" id="KW-1003">Cell membrane</keyword>
<dbReference type="EMBL" id="PDEQ01000007">
    <property type="protein sequence ID" value="PEN12577.1"/>
    <property type="molecule type" value="Genomic_DNA"/>
</dbReference>
<dbReference type="PRINTS" id="PR01853">
    <property type="entry name" value="YAJCTRNLCASE"/>
</dbReference>
<proteinExistence type="inferred from homology"/>
<comment type="caution">
    <text evidence="12">The sequence shown here is derived from an EMBL/GenBank/DDBJ whole genome shotgun (WGS) entry which is preliminary data.</text>
</comment>
<evidence type="ECO:0000256" key="10">
    <source>
        <dbReference type="ARBA" id="ARBA00023136"/>
    </source>
</evidence>
<dbReference type="AlphaFoldDB" id="A0A2A8CVF3"/>
<dbReference type="GO" id="GO:0015031">
    <property type="term" value="P:protein transport"/>
    <property type="evidence" value="ECO:0007669"/>
    <property type="project" value="UniProtKB-KW"/>
</dbReference>
<evidence type="ECO:0000256" key="2">
    <source>
        <dbReference type="ARBA" id="ARBA00006742"/>
    </source>
</evidence>
<reference evidence="12 13" key="1">
    <citation type="submission" date="2017-10" db="EMBL/GenBank/DDBJ databases">
        <title>Draft genome of Longibacter Salinarum.</title>
        <authorList>
            <person name="Goh K.M."/>
            <person name="Shamsir M.S."/>
            <person name="Lim S.W."/>
        </authorList>
    </citation>
    <scope>NUCLEOTIDE SEQUENCE [LARGE SCALE GENOMIC DNA]</scope>
    <source>
        <strain evidence="12 13">KCTC 52045</strain>
    </source>
</reference>
<evidence type="ECO:0000256" key="9">
    <source>
        <dbReference type="ARBA" id="ARBA00023010"/>
    </source>
</evidence>
<evidence type="ECO:0000256" key="11">
    <source>
        <dbReference type="SAM" id="Phobius"/>
    </source>
</evidence>
<dbReference type="OrthoDB" id="9800132at2"/>
<comment type="similarity">
    <text evidence="2">Belongs to the YajC family.</text>
</comment>
<accession>A0A2A8CVF3</accession>
<evidence type="ECO:0000256" key="8">
    <source>
        <dbReference type="ARBA" id="ARBA00022989"/>
    </source>
</evidence>
<keyword evidence="8 11" id="KW-1133">Transmembrane helix</keyword>
<name>A0A2A8CVF3_9BACT</name>
<protein>
    <recommendedName>
        <fullName evidence="3">Sec translocon accessory complex subunit YajC</fullName>
    </recommendedName>
</protein>
<evidence type="ECO:0000313" key="13">
    <source>
        <dbReference type="Proteomes" id="UP000220102"/>
    </source>
</evidence>
<dbReference type="GO" id="GO:0005886">
    <property type="term" value="C:plasma membrane"/>
    <property type="evidence" value="ECO:0007669"/>
    <property type="project" value="UniProtKB-SubCell"/>
</dbReference>
<dbReference type="PANTHER" id="PTHR33909:SF1">
    <property type="entry name" value="SEC TRANSLOCON ACCESSORY COMPLEX SUBUNIT YAJC"/>
    <property type="match status" value="1"/>
</dbReference>
<evidence type="ECO:0000256" key="7">
    <source>
        <dbReference type="ARBA" id="ARBA00022927"/>
    </source>
</evidence>